<keyword evidence="8" id="KW-0479">Metal-binding</keyword>
<accession>A0A5R8KFT5</accession>
<keyword evidence="6 8" id="KW-0238">DNA-binding</keyword>
<comment type="cofactor">
    <cofactor evidence="8">
        <name>Zn(2+)</name>
        <dbReference type="ChEBI" id="CHEBI:29105"/>
    </cofactor>
    <text evidence="8">Binds 1 zinc ion.</text>
</comment>
<evidence type="ECO:0000259" key="9">
    <source>
        <dbReference type="PROSITE" id="PS51161"/>
    </source>
</evidence>
<keyword evidence="2 8" id="KW-0547">Nucleotide-binding</keyword>
<evidence type="ECO:0000313" key="11">
    <source>
        <dbReference type="Proteomes" id="UP000306196"/>
    </source>
</evidence>
<gene>
    <name evidence="8 10" type="primary">nrdR</name>
    <name evidence="10" type="ORF">FEM03_09620</name>
</gene>
<evidence type="ECO:0000256" key="4">
    <source>
        <dbReference type="ARBA" id="ARBA00022840"/>
    </source>
</evidence>
<dbReference type="GO" id="GO:0003677">
    <property type="term" value="F:DNA binding"/>
    <property type="evidence" value="ECO:0007669"/>
    <property type="project" value="UniProtKB-KW"/>
</dbReference>
<keyword evidence="1 8" id="KW-0678">Repressor</keyword>
<keyword evidence="5 8" id="KW-0805">Transcription regulation</keyword>
<dbReference type="GO" id="GO:0005524">
    <property type="term" value="F:ATP binding"/>
    <property type="evidence" value="ECO:0007669"/>
    <property type="project" value="UniProtKB-UniRule"/>
</dbReference>
<dbReference type="RefSeq" id="WP_138085988.1">
    <property type="nucleotide sequence ID" value="NZ_VAUV01000006.1"/>
</dbReference>
<comment type="caution">
    <text evidence="10">The sequence shown here is derived from an EMBL/GenBank/DDBJ whole genome shotgun (WGS) entry which is preliminary data.</text>
</comment>
<keyword evidence="3 8" id="KW-0863">Zinc-finger</keyword>
<dbReference type="InterPro" id="IPR005144">
    <property type="entry name" value="ATP-cone_dom"/>
</dbReference>
<dbReference type="Pfam" id="PF22811">
    <property type="entry name" value="Zn_ribbon_NrdR"/>
    <property type="match status" value="1"/>
</dbReference>
<reference evidence="10 11" key="1">
    <citation type="submission" date="2019-05" db="EMBL/GenBank/DDBJ databases">
        <title>Verrucobacter flavum gen. nov., sp. nov. a new member of the family Verrucomicrobiaceae.</title>
        <authorList>
            <person name="Szuroczki S."/>
            <person name="Abbaszade G."/>
            <person name="Szabo A."/>
            <person name="Felfoldi T."/>
            <person name="Schumann P."/>
            <person name="Boka K."/>
            <person name="Keki Z."/>
            <person name="Toumi M."/>
            <person name="Toth E."/>
        </authorList>
    </citation>
    <scope>NUCLEOTIDE SEQUENCE [LARGE SCALE GENOMIC DNA]</scope>
    <source>
        <strain evidence="10 11">MG-N-17</strain>
    </source>
</reference>
<feature type="zinc finger region" evidence="8">
    <location>
        <begin position="3"/>
        <end position="34"/>
    </location>
</feature>
<comment type="function">
    <text evidence="8">Negatively regulates transcription of bacterial ribonucleotide reductase nrd genes and operons by binding to NrdR-boxes.</text>
</comment>
<keyword evidence="4 8" id="KW-0067">ATP-binding</keyword>
<dbReference type="AlphaFoldDB" id="A0A5R8KFT5"/>
<feature type="domain" description="ATP-cone" evidence="9">
    <location>
        <begin position="49"/>
        <end position="139"/>
    </location>
</feature>
<dbReference type="Proteomes" id="UP000306196">
    <property type="component" value="Unassembled WGS sequence"/>
</dbReference>
<protein>
    <recommendedName>
        <fullName evidence="8">Transcriptional repressor NrdR</fullName>
    </recommendedName>
</protein>
<dbReference type="PANTHER" id="PTHR30455">
    <property type="entry name" value="TRANSCRIPTIONAL REPRESSOR NRDR"/>
    <property type="match status" value="1"/>
</dbReference>
<dbReference type="OrthoDB" id="9807461at2"/>
<evidence type="ECO:0000256" key="3">
    <source>
        <dbReference type="ARBA" id="ARBA00022771"/>
    </source>
</evidence>
<dbReference type="GO" id="GO:0045892">
    <property type="term" value="P:negative regulation of DNA-templated transcription"/>
    <property type="evidence" value="ECO:0007669"/>
    <property type="project" value="UniProtKB-UniRule"/>
</dbReference>
<keyword evidence="7 8" id="KW-0804">Transcription</keyword>
<evidence type="ECO:0000256" key="6">
    <source>
        <dbReference type="ARBA" id="ARBA00023125"/>
    </source>
</evidence>
<dbReference type="InterPro" id="IPR003796">
    <property type="entry name" value="RNR_NrdR-like"/>
</dbReference>
<dbReference type="EMBL" id="VAUV01000006">
    <property type="protein sequence ID" value="TLD71157.1"/>
    <property type="molecule type" value="Genomic_DNA"/>
</dbReference>
<proteinExistence type="inferred from homology"/>
<evidence type="ECO:0000256" key="1">
    <source>
        <dbReference type="ARBA" id="ARBA00022491"/>
    </source>
</evidence>
<keyword evidence="11" id="KW-1185">Reference proteome</keyword>
<evidence type="ECO:0000256" key="8">
    <source>
        <dbReference type="HAMAP-Rule" id="MF_00440"/>
    </source>
</evidence>
<evidence type="ECO:0000256" key="5">
    <source>
        <dbReference type="ARBA" id="ARBA00023015"/>
    </source>
</evidence>
<sequence length="164" mass="18879">MRCPKCGTLEDKVIDSREAKDGASVRRRRECTTCNHRFTTYEQVEHDELSVIKRNDSRQVWDRDKLIDSMKKACGKLSVSIVTLEHAADAILAEIVTEGYREVPARIIGVKVMQHLEKISHIAYVRYASIYREFKDVGEFIDEIHSLGTRVPKDAKQPELFSKK</sequence>
<dbReference type="GO" id="GO:0008270">
    <property type="term" value="F:zinc ion binding"/>
    <property type="evidence" value="ECO:0007669"/>
    <property type="project" value="UniProtKB-UniRule"/>
</dbReference>
<comment type="similarity">
    <text evidence="8">Belongs to the NrdR family.</text>
</comment>
<dbReference type="NCBIfam" id="TIGR00244">
    <property type="entry name" value="transcriptional regulator NrdR"/>
    <property type="match status" value="1"/>
</dbReference>
<name>A0A5R8KFT5_9BACT</name>
<organism evidence="10 11">
    <name type="scientific">Phragmitibacter flavus</name>
    <dbReference type="NCBI Taxonomy" id="2576071"/>
    <lineage>
        <taxon>Bacteria</taxon>
        <taxon>Pseudomonadati</taxon>
        <taxon>Verrucomicrobiota</taxon>
        <taxon>Verrucomicrobiia</taxon>
        <taxon>Verrucomicrobiales</taxon>
        <taxon>Verrucomicrobiaceae</taxon>
        <taxon>Phragmitibacter</taxon>
    </lineage>
</organism>
<dbReference type="PROSITE" id="PS51161">
    <property type="entry name" value="ATP_CONE"/>
    <property type="match status" value="1"/>
</dbReference>
<evidence type="ECO:0000313" key="10">
    <source>
        <dbReference type="EMBL" id="TLD71157.1"/>
    </source>
</evidence>
<dbReference type="InterPro" id="IPR055173">
    <property type="entry name" value="NrdR-like_N"/>
</dbReference>
<dbReference type="Pfam" id="PF03477">
    <property type="entry name" value="ATP-cone"/>
    <property type="match status" value="1"/>
</dbReference>
<dbReference type="HAMAP" id="MF_00440">
    <property type="entry name" value="NrdR"/>
    <property type="match status" value="1"/>
</dbReference>
<evidence type="ECO:0000256" key="2">
    <source>
        <dbReference type="ARBA" id="ARBA00022741"/>
    </source>
</evidence>
<dbReference type="PANTHER" id="PTHR30455:SF2">
    <property type="entry name" value="TRANSCRIPTIONAL REPRESSOR NRDR"/>
    <property type="match status" value="1"/>
</dbReference>
<keyword evidence="8" id="KW-0862">Zinc</keyword>
<evidence type="ECO:0000256" key="7">
    <source>
        <dbReference type="ARBA" id="ARBA00023163"/>
    </source>
</evidence>